<dbReference type="Pfam" id="PF13400">
    <property type="entry name" value="Tad"/>
    <property type="match status" value="1"/>
</dbReference>
<evidence type="ECO:0000259" key="2">
    <source>
        <dbReference type="Pfam" id="PF13400"/>
    </source>
</evidence>
<evidence type="ECO:0000313" key="4">
    <source>
        <dbReference type="Proteomes" id="UP000441586"/>
    </source>
</evidence>
<name>A0A6A4RMV3_9RHOB</name>
<dbReference type="InterPro" id="IPR036465">
    <property type="entry name" value="vWFA_dom_sf"/>
</dbReference>
<protein>
    <recommendedName>
        <fullName evidence="2">Putative Flp pilus-assembly TadG-like N-terminal domain-containing protein</fullName>
    </recommendedName>
</protein>
<dbReference type="RefSeq" id="WP_158978512.1">
    <property type="nucleotide sequence ID" value="NZ_WSFO01000003.1"/>
</dbReference>
<dbReference type="EMBL" id="WSFO01000003">
    <property type="protein sequence ID" value="KAE9631148.1"/>
    <property type="molecule type" value="Genomic_DNA"/>
</dbReference>
<comment type="caution">
    <text evidence="3">The sequence shown here is derived from an EMBL/GenBank/DDBJ whole genome shotgun (WGS) entry which is preliminary data.</text>
</comment>
<feature type="domain" description="Putative Flp pilus-assembly TadG-like N-terminal" evidence="2">
    <location>
        <begin position="37"/>
        <end position="75"/>
    </location>
</feature>
<keyword evidence="1" id="KW-0472">Membrane</keyword>
<sequence>MTCRAKFAANQNTKNHPIIHQFKTFRRAEDGVLITPVLILLALMLIVGGIGVDLMRYERDRVRLQAALDNAVLAASSMNQPLEPEAVVQDYLNVSGLLSYLTGVIVEEDTFQRQVSATAQGSIVTQYMRMTGVDSLPMNLGATAIENEPATEISLVLDVSGSMSLNGRVEIMQTAANEFVTASLSRNVDPETGDSGPYQTSINVIPFAGQANPGEAMFEYLGGERFGTTTSEDYFPEWGQDTSNIVFWFDTTGDGEIDYSVKIEGYPDDDVELFNKDDLDTYYLYAQDYIVRLNPSLEGHLSMLGATIKGGLEPTSFYSMVGDELVDGPTNYNKVDLEIPFEEFYAGLLPNNVASCLEMTYEDFLSTGLPGGSIDQVPYFVNWDYDEVTQNWGWCPDDTMSIQYAQDDATSLHSFIDNLRLYDGTGTNYGMKYALALLDPDTQPAFEYLSSTGEVPEQFSNRPLQWDAADSSKFIVLMTDGRTSAQVRPSDTLTEENSTTELTARPLTDTTLESGQASNLSMFLQQCKLAKDRGVIVYTVAVDVAGSAVDEIGECASSVGHFFEVTTEELADAFVSIASSIQHLRLIQ</sequence>
<keyword evidence="1" id="KW-0812">Transmembrane</keyword>
<feature type="transmembrane region" description="Helical" evidence="1">
    <location>
        <begin position="33"/>
        <end position="55"/>
    </location>
</feature>
<evidence type="ECO:0000313" key="3">
    <source>
        <dbReference type="EMBL" id="KAE9631148.1"/>
    </source>
</evidence>
<dbReference type="Proteomes" id="UP000441586">
    <property type="component" value="Unassembled WGS sequence"/>
</dbReference>
<dbReference type="AlphaFoldDB" id="A0A6A4RMV3"/>
<accession>A0A6A4RMV3</accession>
<dbReference type="Gene3D" id="3.40.50.410">
    <property type="entry name" value="von Willebrand factor, type A domain"/>
    <property type="match status" value="2"/>
</dbReference>
<keyword evidence="1" id="KW-1133">Transmembrane helix</keyword>
<evidence type="ECO:0000256" key="1">
    <source>
        <dbReference type="SAM" id="Phobius"/>
    </source>
</evidence>
<reference evidence="3 4" key="1">
    <citation type="submission" date="2019-12" db="EMBL/GenBank/DDBJ databases">
        <authorList>
            <person name="Zhang Y.-J."/>
        </authorList>
    </citation>
    <scope>NUCLEOTIDE SEQUENCE [LARGE SCALE GENOMIC DNA]</scope>
    <source>
        <strain evidence="3 4">H18S-6</strain>
    </source>
</reference>
<gene>
    <name evidence="3" type="ORF">GP644_08015</name>
</gene>
<organism evidence="3 4">
    <name type="scientific">Parasedimentitalea maritima</name>
    <dbReference type="NCBI Taxonomy" id="2578117"/>
    <lineage>
        <taxon>Bacteria</taxon>
        <taxon>Pseudomonadati</taxon>
        <taxon>Pseudomonadota</taxon>
        <taxon>Alphaproteobacteria</taxon>
        <taxon>Rhodobacterales</taxon>
        <taxon>Paracoccaceae</taxon>
        <taxon>Parasedimentitalea</taxon>
    </lineage>
</organism>
<dbReference type="SUPFAM" id="SSF53300">
    <property type="entry name" value="vWA-like"/>
    <property type="match status" value="1"/>
</dbReference>
<dbReference type="InterPro" id="IPR028087">
    <property type="entry name" value="Tad_N"/>
</dbReference>
<proteinExistence type="predicted"/>